<evidence type="ECO:0000256" key="1">
    <source>
        <dbReference type="SAM" id="MobiDB-lite"/>
    </source>
</evidence>
<dbReference type="Proteomes" id="UP000002051">
    <property type="component" value="Chromosome 2"/>
</dbReference>
<reference evidence="2 4" key="2">
    <citation type="journal article" date="2014" name="BMC Genomics">
        <title>An improved genome release (version Mt4.0) for the model legume Medicago truncatula.</title>
        <authorList>
            <person name="Tang H."/>
            <person name="Krishnakumar V."/>
            <person name="Bidwell S."/>
            <person name="Rosen B."/>
            <person name="Chan A."/>
            <person name="Zhou S."/>
            <person name="Gentzbittel L."/>
            <person name="Childs K.L."/>
            <person name="Yandell M."/>
            <person name="Gundlach H."/>
            <person name="Mayer K.F."/>
            <person name="Schwartz D.C."/>
            <person name="Town C.D."/>
        </authorList>
    </citation>
    <scope>GENOME REANNOTATION</scope>
    <source>
        <strain evidence="3 4">cv. Jemalong A17</strain>
    </source>
</reference>
<accession>G7IGQ3</accession>
<dbReference type="EMBL" id="CM001218">
    <property type="protein sequence ID" value="AES65981.1"/>
    <property type="molecule type" value="Genomic_DNA"/>
</dbReference>
<proteinExistence type="predicted"/>
<feature type="region of interest" description="Disordered" evidence="1">
    <location>
        <begin position="1"/>
        <end position="22"/>
    </location>
</feature>
<dbReference type="AlphaFoldDB" id="G7IGQ3"/>
<evidence type="ECO:0000313" key="4">
    <source>
        <dbReference type="Proteomes" id="UP000002051"/>
    </source>
</evidence>
<reference evidence="3" key="3">
    <citation type="submission" date="2015-04" db="UniProtKB">
        <authorList>
            <consortium name="EnsemblPlants"/>
        </authorList>
    </citation>
    <scope>IDENTIFICATION</scope>
    <source>
        <strain evidence="3">cv. Jemalong A17</strain>
    </source>
</reference>
<dbReference type="HOGENOM" id="CLU_156836_0_0_1"/>
<keyword evidence="4" id="KW-1185">Reference proteome</keyword>
<protein>
    <submittedName>
        <fullName evidence="2 3">Uncharacterized protein</fullName>
    </submittedName>
</protein>
<dbReference type="EnsemblPlants" id="AES65981">
    <property type="protein sequence ID" value="AES65981"/>
    <property type="gene ID" value="MTR_2g059990"/>
</dbReference>
<organism evidence="2 4">
    <name type="scientific">Medicago truncatula</name>
    <name type="common">Barrel medic</name>
    <name type="synonym">Medicago tribuloides</name>
    <dbReference type="NCBI Taxonomy" id="3880"/>
    <lineage>
        <taxon>Eukaryota</taxon>
        <taxon>Viridiplantae</taxon>
        <taxon>Streptophyta</taxon>
        <taxon>Embryophyta</taxon>
        <taxon>Tracheophyta</taxon>
        <taxon>Spermatophyta</taxon>
        <taxon>Magnoliopsida</taxon>
        <taxon>eudicotyledons</taxon>
        <taxon>Gunneridae</taxon>
        <taxon>Pentapetalae</taxon>
        <taxon>rosids</taxon>
        <taxon>fabids</taxon>
        <taxon>Fabales</taxon>
        <taxon>Fabaceae</taxon>
        <taxon>Papilionoideae</taxon>
        <taxon>50 kb inversion clade</taxon>
        <taxon>NPAAA clade</taxon>
        <taxon>Hologalegina</taxon>
        <taxon>IRL clade</taxon>
        <taxon>Trifolieae</taxon>
        <taxon>Medicago</taxon>
    </lineage>
</organism>
<reference evidence="2 4" key="1">
    <citation type="journal article" date="2011" name="Nature">
        <title>The Medicago genome provides insight into the evolution of rhizobial symbioses.</title>
        <authorList>
            <person name="Young N.D."/>
            <person name="Debelle F."/>
            <person name="Oldroyd G.E."/>
            <person name="Geurts R."/>
            <person name="Cannon S.B."/>
            <person name="Udvardi M.K."/>
            <person name="Benedito V.A."/>
            <person name="Mayer K.F."/>
            <person name="Gouzy J."/>
            <person name="Schoof H."/>
            <person name="Van de Peer Y."/>
            <person name="Proost S."/>
            <person name="Cook D.R."/>
            <person name="Meyers B.C."/>
            <person name="Spannagl M."/>
            <person name="Cheung F."/>
            <person name="De Mita S."/>
            <person name="Krishnakumar V."/>
            <person name="Gundlach H."/>
            <person name="Zhou S."/>
            <person name="Mudge J."/>
            <person name="Bharti A.K."/>
            <person name="Murray J.D."/>
            <person name="Naoumkina M.A."/>
            <person name="Rosen B."/>
            <person name="Silverstein K.A."/>
            <person name="Tang H."/>
            <person name="Rombauts S."/>
            <person name="Zhao P.X."/>
            <person name="Zhou P."/>
            <person name="Barbe V."/>
            <person name="Bardou P."/>
            <person name="Bechner M."/>
            <person name="Bellec A."/>
            <person name="Berger A."/>
            <person name="Berges H."/>
            <person name="Bidwell S."/>
            <person name="Bisseling T."/>
            <person name="Choisne N."/>
            <person name="Couloux A."/>
            <person name="Denny R."/>
            <person name="Deshpande S."/>
            <person name="Dai X."/>
            <person name="Doyle J.J."/>
            <person name="Dudez A.M."/>
            <person name="Farmer A.D."/>
            <person name="Fouteau S."/>
            <person name="Franken C."/>
            <person name="Gibelin C."/>
            <person name="Gish J."/>
            <person name="Goldstein S."/>
            <person name="Gonzalez A.J."/>
            <person name="Green P.J."/>
            <person name="Hallab A."/>
            <person name="Hartog M."/>
            <person name="Hua A."/>
            <person name="Humphray S.J."/>
            <person name="Jeong D.H."/>
            <person name="Jing Y."/>
            <person name="Jocker A."/>
            <person name="Kenton S.M."/>
            <person name="Kim D.J."/>
            <person name="Klee K."/>
            <person name="Lai H."/>
            <person name="Lang C."/>
            <person name="Lin S."/>
            <person name="Macmil S.L."/>
            <person name="Magdelenat G."/>
            <person name="Matthews L."/>
            <person name="McCorrison J."/>
            <person name="Monaghan E.L."/>
            <person name="Mun J.H."/>
            <person name="Najar F.Z."/>
            <person name="Nicholson C."/>
            <person name="Noirot C."/>
            <person name="O'Bleness M."/>
            <person name="Paule C.R."/>
            <person name="Poulain J."/>
            <person name="Prion F."/>
            <person name="Qin B."/>
            <person name="Qu C."/>
            <person name="Retzel E.F."/>
            <person name="Riddle C."/>
            <person name="Sallet E."/>
            <person name="Samain S."/>
            <person name="Samson N."/>
            <person name="Sanders I."/>
            <person name="Saurat O."/>
            <person name="Scarpelli C."/>
            <person name="Schiex T."/>
            <person name="Segurens B."/>
            <person name="Severin A.J."/>
            <person name="Sherrier D.J."/>
            <person name="Shi R."/>
            <person name="Sims S."/>
            <person name="Singer S.R."/>
            <person name="Sinharoy S."/>
            <person name="Sterck L."/>
            <person name="Viollet A."/>
            <person name="Wang B.B."/>
            <person name="Wang K."/>
            <person name="Wang M."/>
            <person name="Wang X."/>
            <person name="Warfsmann J."/>
            <person name="Weissenbach J."/>
            <person name="White D.D."/>
            <person name="White J.D."/>
            <person name="Wiley G.B."/>
            <person name="Wincker P."/>
            <person name="Xing Y."/>
            <person name="Yang L."/>
            <person name="Yao Z."/>
            <person name="Ying F."/>
            <person name="Zhai J."/>
            <person name="Zhou L."/>
            <person name="Zuber A."/>
            <person name="Denarie J."/>
            <person name="Dixon R.A."/>
            <person name="May G.D."/>
            <person name="Schwartz D.C."/>
            <person name="Rogers J."/>
            <person name="Quetier F."/>
            <person name="Town C.D."/>
            <person name="Roe B.A."/>
        </authorList>
    </citation>
    <scope>NUCLEOTIDE SEQUENCE [LARGE SCALE GENOMIC DNA]</scope>
    <source>
        <strain evidence="2">A17</strain>
        <strain evidence="3 4">cv. Jemalong A17</strain>
    </source>
</reference>
<evidence type="ECO:0000313" key="3">
    <source>
        <dbReference type="EnsemblPlants" id="AES65981"/>
    </source>
</evidence>
<sequence length="95" mass="10892">MQDDLVQPCQNRLKQTSNKKVHPREIQERYFVPKKVLHFQPDFRSKWTSNYEGSCAMTFTTMDGDKLALPMNAGAVKKYSVKHKSSVSCKPEKAA</sequence>
<evidence type="ECO:0000313" key="2">
    <source>
        <dbReference type="EMBL" id="AES65981.1"/>
    </source>
</evidence>
<name>G7IGQ3_MEDTR</name>
<dbReference type="PaxDb" id="3880-AES65981"/>
<gene>
    <name evidence="2" type="ordered locus">MTR_2g059990</name>
</gene>